<accession>A0A347WMI4</accession>
<protein>
    <submittedName>
        <fullName evidence="6">Multidrug ABC transporter ATP-binding protein</fullName>
    </submittedName>
</protein>
<dbReference type="PANTHER" id="PTHR42711:SF5">
    <property type="entry name" value="ABC TRANSPORTER ATP-BINDING PROTEIN NATA"/>
    <property type="match status" value="1"/>
</dbReference>
<dbReference type="SMART" id="SM00382">
    <property type="entry name" value="AAA"/>
    <property type="match status" value="1"/>
</dbReference>
<dbReference type="InterPro" id="IPR003593">
    <property type="entry name" value="AAA+_ATPase"/>
</dbReference>
<dbReference type="RefSeq" id="WP_118991175.1">
    <property type="nucleotide sequence ID" value="NZ_CP023434.1"/>
</dbReference>
<proteinExistence type="inferred from homology"/>
<keyword evidence="3" id="KW-0547">Nucleotide-binding</keyword>
<dbReference type="InterPro" id="IPR017871">
    <property type="entry name" value="ABC_transporter-like_CS"/>
</dbReference>
<reference evidence="6 7" key="1">
    <citation type="submission" date="2017-09" db="EMBL/GenBank/DDBJ databases">
        <title>Complete genome sequence of Oxytococcus suis strain ZY16052.</title>
        <authorList>
            <person name="Li F."/>
        </authorList>
    </citation>
    <scope>NUCLEOTIDE SEQUENCE [LARGE SCALE GENOMIC DNA]</scope>
    <source>
        <strain evidence="6 7">ZY16052</strain>
    </source>
</reference>
<dbReference type="InterPro" id="IPR027417">
    <property type="entry name" value="P-loop_NTPase"/>
</dbReference>
<dbReference type="InterPro" id="IPR050763">
    <property type="entry name" value="ABC_transporter_ATP-binding"/>
</dbReference>
<dbReference type="PROSITE" id="PS50893">
    <property type="entry name" value="ABC_TRANSPORTER_2"/>
    <property type="match status" value="1"/>
</dbReference>
<dbReference type="Pfam" id="PF00005">
    <property type="entry name" value="ABC_tran"/>
    <property type="match status" value="1"/>
</dbReference>
<dbReference type="GO" id="GO:0016887">
    <property type="term" value="F:ATP hydrolysis activity"/>
    <property type="evidence" value="ECO:0007669"/>
    <property type="project" value="InterPro"/>
</dbReference>
<dbReference type="PANTHER" id="PTHR42711">
    <property type="entry name" value="ABC TRANSPORTER ATP-BINDING PROTEIN"/>
    <property type="match status" value="1"/>
</dbReference>
<comment type="similarity">
    <text evidence="1">Belongs to the ABC transporter superfamily.</text>
</comment>
<dbReference type="AlphaFoldDB" id="A0A347WMI4"/>
<name>A0A347WMI4_9LACT</name>
<dbReference type="Gene3D" id="3.40.50.300">
    <property type="entry name" value="P-loop containing nucleotide triphosphate hydrolases"/>
    <property type="match status" value="1"/>
</dbReference>
<evidence type="ECO:0000256" key="2">
    <source>
        <dbReference type="ARBA" id="ARBA00022448"/>
    </source>
</evidence>
<evidence type="ECO:0000313" key="6">
    <source>
        <dbReference type="EMBL" id="AXY26291.1"/>
    </source>
</evidence>
<dbReference type="OrthoDB" id="9804819at2"/>
<evidence type="ECO:0000256" key="1">
    <source>
        <dbReference type="ARBA" id="ARBA00005417"/>
    </source>
</evidence>
<dbReference type="EMBL" id="CP023434">
    <property type="protein sequence ID" value="AXY26291.1"/>
    <property type="molecule type" value="Genomic_DNA"/>
</dbReference>
<dbReference type="Proteomes" id="UP000263232">
    <property type="component" value="Chromosome"/>
</dbReference>
<sequence>MLEMKQVYKSYYENNEKNFFKRFLNKNRQRKDVIKGIDIQIPKGKIVGLLGINGAGKTTTIRMLSTLLTPSKGEILIDGINTNSDEKETKKKINVISGGERNLYWRLTGKENLEYFGSLYGIDKKELNNRIEECLKIVKLEDSSDVPVEKYSKGMKQRLQIAKGLINNPDYILLDEPTLGLDIVIAKELRHYVLKLAKELNKGILLTTHYLKEVEELCDYIYLLDNGTILKEGSPSEIVKSVSPEKLVKVKFGKKDERDVKEAVNKLDIPVKSIWDNDESIILKSKNNIIQEFLSVCSSYSSISIESISIVEPSLEDSLMEIWHDKY</sequence>
<evidence type="ECO:0000256" key="3">
    <source>
        <dbReference type="ARBA" id="ARBA00022741"/>
    </source>
</evidence>
<feature type="domain" description="ABC transporter" evidence="5">
    <location>
        <begin position="2"/>
        <end position="251"/>
    </location>
</feature>
<dbReference type="GO" id="GO:0005524">
    <property type="term" value="F:ATP binding"/>
    <property type="evidence" value="ECO:0007669"/>
    <property type="project" value="UniProtKB-KW"/>
</dbReference>
<dbReference type="SUPFAM" id="SSF52540">
    <property type="entry name" value="P-loop containing nucleoside triphosphate hydrolases"/>
    <property type="match status" value="1"/>
</dbReference>
<keyword evidence="7" id="KW-1185">Reference proteome</keyword>
<gene>
    <name evidence="6" type="ORF">CL176_09950</name>
</gene>
<keyword evidence="4 6" id="KW-0067">ATP-binding</keyword>
<evidence type="ECO:0000313" key="7">
    <source>
        <dbReference type="Proteomes" id="UP000263232"/>
    </source>
</evidence>
<dbReference type="PROSITE" id="PS00211">
    <property type="entry name" value="ABC_TRANSPORTER_1"/>
    <property type="match status" value="1"/>
</dbReference>
<dbReference type="KEGG" id="abae:CL176_09950"/>
<evidence type="ECO:0000256" key="4">
    <source>
        <dbReference type="ARBA" id="ARBA00022840"/>
    </source>
</evidence>
<organism evidence="6 7">
    <name type="scientific">Suicoccus acidiformans</name>
    <dbReference type="NCBI Taxonomy" id="2036206"/>
    <lineage>
        <taxon>Bacteria</taxon>
        <taxon>Bacillati</taxon>
        <taxon>Bacillota</taxon>
        <taxon>Bacilli</taxon>
        <taxon>Lactobacillales</taxon>
        <taxon>Aerococcaceae</taxon>
        <taxon>Suicoccus</taxon>
    </lineage>
</organism>
<dbReference type="InterPro" id="IPR003439">
    <property type="entry name" value="ABC_transporter-like_ATP-bd"/>
</dbReference>
<evidence type="ECO:0000259" key="5">
    <source>
        <dbReference type="PROSITE" id="PS50893"/>
    </source>
</evidence>
<keyword evidence="2" id="KW-0813">Transport</keyword>